<reference evidence="1 2" key="1">
    <citation type="submission" date="2017-08" db="EMBL/GenBank/DDBJ databases">
        <title>The strain WRN001 was isolated from Binhai saline alkaline soil, Tianjin, China.</title>
        <authorList>
            <person name="Liu D."/>
            <person name="Zhang G."/>
        </authorList>
    </citation>
    <scope>NUCLEOTIDE SEQUENCE [LARGE SCALE GENOMIC DNA]</scope>
    <source>
        <strain evidence="1 2">WN019</strain>
    </source>
</reference>
<protein>
    <submittedName>
        <fullName evidence="1">Uncharacterized protein</fullName>
    </submittedName>
</protein>
<proteinExistence type="predicted"/>
<sequence>MLTRPNRGQRQIDSGTVSQSALDLLYAIGEWYNGAEFHRDGQLLSIATSQPPKLQTLIECGDNFWDYRYANAFDELESLGWVRGSEDPEWILSKPVKWAPTRQGRAAIGDFFREEFIEKYEGIIRSGGGLVGYLDETLTHRTGVELCHFAGGHPISAIGDFKDHPWENIVMYPGNRRHARPDVGTANEWTSWEIITSHDDLVETAEKLMRIRGQYEYVRWLFDTRESAFRVLSFFHESDITDIQIVNAPYDNPEDYSLQIGQDVLKRSREDDAYCVNGIDQLETLQSLWDQKEHFAQTYNQKSPTKSTL</sequence>
<dbReference type="AlphaFoldDB" id="A0A2A2F3T3"/>
<accession>A0A2A2F3T3</accession>
<organism evidence="1 2">
    <name type="scientific">Halorubrum salipaludis</name>
    <dbReference type="NCBI Taxonomy" id="2032630"/>
    <lineage>
        <taxon>Archaea</taxon>
        <taxon>Methanobacteriati</taxon>
        <taxon>Methanobacteriota</taxon>
        <taxon>Stenosarchaea group</taxon>
        <taxon>Halobacteria</taxon>
        <taxon>Halobacteriales</taxon>
        <taxon>Haloferacaceae</taxon>
        <taxon>Halorubrum</taxon>
    </lineage>
</organism>
<dbReference type="OrthoDB" id="314970at2157"/>
<evidence type="ECO:0000313" key="2">
    <source>
        <dbReference type="Proteomes" id="UP000218083"/>
    </source>
</evidence>
<name>A0A2A2F3T3_9EURY</name>
<evidence type="ECO:0000313" key="1">
    <source>
        <dbReference type="EMBL" id="PAU80251.1"/>
    </source>
</evidence>
<keyword evidence="2" id="KW-1185">Reference proteome</keyword>
<comment type="caution">
    <text evidence="1">The sequence shown here is derived from an EMBL/GenBank/DDBJ whole genome shotgun (WGS) entry which is preliminary data.</text>
</comment>
<dbReference type="EMBL" id="NSKC01000012">
    <property type="protein sequence ID" value="PAU80251.1"/>
    <property type="molecule type" value="Genomic_DNA"/>
</dbReference>
<gene>
    <name evidence="1" type="ORF">CK500_15390</name>
</gene>
<dbReference type="RefSeq" id="WP_095638087.1">
    <property type="nucleotide sequence ID" value="NZ_NSKC01000012.1"/>
</dbReference>
<dbReference type="Proteomes" id="UP000218083">
    <property type="component" value="Unassembled WGS sequence"/>
</dbReference>